<dbReference type="InterPro" id="IPR051144">
    <property type="entry name" value="Formin_homology_domain"/>
</dbReference>
<feature type="region of interest" description="Disordered" evidence="1">
    <location>
        <begin position="300"/>
        <end position="354"/>
    </location>
</feature>
<accession>A0ABN9WDI4</accession>
<evidence type="ECO:0000256" key="1">
    <source>
        <dbReference type="SAM" id="MobiDB-lite"/>
    </source>
</evidence>
<feature type="region of interest" description="Disordered" evidence="1">
    <location>
        <begin position="796"/>
        <end position="861"/>
    </location>
</feature>
<feature type="region of interest" description="Disordered" evidence="1">
    <location>
        <begin position="243"/>
        <end position="265"/>
    </location>
</feature>
<feature type="compositionally biased region" description="Low complexity" evidence="1">
    <location>
        <begin position="13"/>
        <end position="27"/>
    </location>
</feature>
<feature type="region of interest" description="Disordered" evidence="1">
    <location>
        <begin position="902"/>
        <end position="932"/>
    </location>
</feature>
<comment type="caution">
    <text evidence="3">The sequence shown here is derived from an EMBL/GenBank/DDBJ whole genome shotgun (WGS) entry which is preliminary data.</text>
</comment>
<feature type="transmembrane region" description="Helical" evidence="2">
    <location>
        <begin position="651"/>
        <end position="674"/>
    </location>
</feature>
<gene>
    <name evidence="3" type="ORF">PCOR1329_LOCUS65242</name>
</gene>
<sequence length="932" mass="96528">MDHHRLVLPGGKRTSSSSSSSTVSSTTRTYDAVDDLHKFIHTNVDNSKCNHREFQHNGVLNHDHCNNHEREFQHDGVFIYCEYNQREFHTTWSSTTGTSTTTSVSFSTTLSTTSTSLSTRTSTTVSATTESSSTTVSSTSGTLTTVSTTSESSSTTGSTTSASATTVSSSSRSSSTTVSSTSGTLTTVSTTSESSSTTGSTISASSTTVSSSSRSSSTSVSSTTRTSITVSATTQSSRTTWSATSESSTIVSSSTTVSSTSGSSTTEISITISTNSGSSSTTVSASTATATTITTSESSSITWSSTSGSSATTTASSGSSSTTLSATTGTMTTTSTSSESSITTQTATTQSLTTVSTTSESYSATVSSVMIIPEWPLALSLQSLFEGSWWRQRGALALLLLSMAIGIFVRSGRLWQSILHEEFPHFERTPERSAARVEATGWDVHAASILPSHSCFSSMAIRVAVALSSVEIRCEEFANRGLTESLSLVTTLNCLHHFVLADAGVSGVNLQRVGLAAAQDGPKSDAWRICERLLRAMRSLERGERCTLGRGLEARLWLLFCWLHPILGLWAHCLGQRGAWARRALAAVARLFASLACCALLLLVQAESPVSAVCMLPEEGLWHELDLQAVLGGCGIAALGGLAARVVAAPLGAFGALAGPVLLLGSSVLVNVTFLASVCMIDADRWILALIARLVICWLLAPAVQVALCVVPCAHGAKRRPAVLLAAFRCLRLAIAPPVAKELESPDDFERGASACLRSLPGAPLAANGLIAAVGELEAAPHPPSSATREALWAAAPEGPPRPACRLPGRLAVPEPPAGSPAVLRLAPSPRPRLPAPTSGEAAGGGSGGATGPASTRARPQATPGHLLAEVVSVEPLAAPLATLPGQPEALLARTLGAQRALKTMSPRPSVMGGPLGDASEPEPPPDFDPGQ</sequence>
<feature type="transmembrane region" description="Helical" evidence="2">
    <location>
        <begin position="587"/>
        <end position="605"/>
    </location>
</feature>
<keyword evidence="2" id="KW-0812">Transmembrane</keyword>
<keyword evidence="4" id="KW-1185">Reference proteome</keyword>
<feature type="compositionally biased region" description="Gly residues" evidence="1">
    <location>
        <begin position="842"/>
        <end position="851"/>
    </location>
</feature>
<evidence type="ECO:0000313" key="4">
    <source>
        <dbReference type="Proteomes" id="UP001189429"/>
    </source>
</evidence>
<name>A0ABN9WDI4_9DINO</name>
<organism evidence="3 4">
    <name type="scientific">Prorocentrum cordatum</name>
    <dbReference type="NCBI Taxonomy" id="2364126"/>
    <lineage>
        <taxon>Eukaryota</taxon>
        <taxon>Sar</taxon>
        <taxon>Alveolata</taxon>
        <taxon>Dinophyceae</taxon>
        <taxon>Prorocentrales</taxon>
        <taxon>Prorocentraceae</taxon>
        <taxon>Prorocentrum</taxon>
    </lineage>
</organism>
<reference evidence="3" key="1">
    <citation type="submission" date="2023-10" db="EMBL/GenBank/DDBJ databases">
        <authorList>
            <person name="Chen Y."/>
            <person name="Shah S."/>
            <person name="Dougan E. K."/>
            <person name="Thang M."/>
            <person name="Chan C."/>
        </authorList>
    </citation>
    <scope>NUCLEOTIDE SEQUENCE [LARGE SCALE GENOMIC DNA]</scope>
</reference>
<feature type="transmembrane region" description="Helical" evidence="2">
    <location>
        <begin position="686"/>
        <end position="711"/>
    </location>
</feature>
<dbReference type="EMBL" id="CAUYUJ010018346">
    <property type="protein sequence ID" value="CAK0882829.1"/>
    <property type="molecule type" value="Genomic_DNA"/>
</dbReference>
<evidence type="ECO:0000313" key="3">
    <source>
        <dbReference type="EMBL" id="CAK0882829.1"/>
    </source>
</evidence>
<dbReference type="PANTHER" id="PTHR45733:SF20">
    <property type="entry name" value="FORMIN-LIKE PROTEIN 13"/>
    <property type="match status" value="1"/>
</dbReference>
<evidence type="ECO:0000256" key="2">
    <source>
        <dbReference type="SAM" id="Phobius"/>
    </source>
</evidence>
<keyword evidence="2" id="KW-1133">Transmembrane helix</keyword>
<keyword evidence="2" id="KW-0472">Membrane</keyword>
<feature type="transmembrane region" description="Helical" evidence="2">
    <location>
        <begin position="556"/>
        <end position="575"/>
    </location>
</feature>
<feature type="transmembrane region" description="Helical" evidence="2">
    <location>
        <begin position="625"/>
        <end position="644"/>
    </location>
</feature>
<feature type="region of interest" description="Disordered" evidence="1">
    <location>
        <begin position="1"/>
        <end position="27"/>
    </location>
</feature>
<feature type="region of interest" description="Disordered" evidence="1">
    <location>
        <begin position="127"/>
        <end position="228"/>
    </location>
</feature>
<protein>
    <submittedName>
        <fullName evidence="3">Uncharacterized protein</fullName>
    </submittedName>
</protein>
<dbReference type="PANTHER" id="PTHR45733">
    <property type="entry name" value="FORMIN-J"/>
    <property type="match status" value="1"/>
</dbReference>
<proteinExistence type="predicted"/>
<dbReference type="Proteomes" id="UP001189429">
    <property type="component" value="Unassembled WGS sequence"/>
</dbReference>